<comment type="pathway">
    <text evidence="2">Purine metabolism; 3',5'-cyclic di-GMP biosynthesis.</text>
</comment>
<evidence type="ECO:0000256" key="6">
    <source>
        <dbReference type="ARBA" id="ARBA00034247"/>
    </source>
</evidence>
<dbReference type="PROSITE" id="PS50113">
    <property type="entry name" value="PAC"/>
    <property type="match status" value="1"/>
</dbReference>
<dbReference type="InterPro" id="IPR000014">
    <property type="entry name" value="PAS"/>
</dbReference>
<organism evidence="10">
    <name type="scientific">Escherichia coli</name>
    <dbReference type="NCBI Taxonomy" id="562"/>
    <lineage>
        <taxon>Bacteria</taxon>
        <taxon>Pseudomonadati</taxon>
        <taxon>Pseudomonadota</taxon>
        <taxon>Gammaproteobacteria</taxon>
        <taxon>Enterobacterales</taxon>
        <taxon>Enterobacteriaceae</taxon>
        <taxon>Escherichia</taxon>
    </lineage>
</organism>
<evidence type="ECO:0000256" key="5">
    <source>
        <dbReference type="ARBA" id="ARBA00023134"/>
    </source>
</evidence>
<dbReference type="Pfam" id="PF00990">
    <property type="entry name" value="GGDEF"/>
    <property type="match status" value="1"/>
</dbReference>
<keyword evidence="4" id="KW-0547">Nucleotide-binding</keyword>
<dbReference type="CDD" id="cd01949">
    <property type="entry name" value="GGDEF"/>
    <property type="match status" value="1"/>
</dbReference>
<dbReference type="InterPro" id="IPR052163">
    <property type="entry name" value="DGC-Regulatory_Protein"/>
</dbReference>
<dbReference type="EC" id="2.7.7.65" evidence="3"/>
<evidence type="ECO:0000256" key="1">
    <source>
        <dbReference type="ARBA" id="ARBA00001946"/>
    </source>
</evidence>
<dbReference type="GO" id="GO:0052621">
    <property type="term" value="F:diguanylate cyclase activity"/>
    <property type="evidence" value="ECO:0007669"/>
    <property type="project" value="UniProtKB-EC"/>
</dbReference>
<evidence type="ECO:0000256" key="2">
    <source>
        <dbReference type="ARBA" id="ARBA00004665"/>
    </source>
</evidence>
<comment type="cofactor">
    <cofactor evidence="1">
        <name>Mg(2+)</name>
        <dbReference type="ChEBI" id="CHEBI:18420"/>
    </cofactor>
</comment>
<dbReference type="InterPro" id="IPR013656">
    <property type="entry name" value="PAS_4"/>
</dbReference>
<evidence type="ECO:0000313" key="10">
    <source>
        <dbReference type="EMBL" id="MHO06554.1"/>
    </source>
</evidence>
<evidence type="ECO:0000259" key="9">
    <source>
        <dbReference type="PROSITE" id="PS50887"/>
    </source>
</evidence>
<evidence type="ECO:0000259" key="8">
    <source>
        <dbReference type="PROSITE" id="PS50113"/>
    </source>
</evidence>
<gene>
    <name evidence="10" type="ORF">D9F05_19760</name>
</gene>
<dbReference type="SMART" id="SM00267">
    <property type="entry name" value="GGDEF"/>
    <property type="match status" value="1"/>
</dbReference>
<dbReference type="PROSITE" id="PS50112">
    <property type="entry name" value="PAS"/>
    <property type="match status" value="1"/>
</dbReference>
<dbReference type="PANTHER" id="PTHR46663:SF4">
    <property type="entry name" value="DIGUANYLATE CYCLASE DGCT-RELATED"/>
    <property type="match status" value="1"/>
</dbReference>
<dbReference type="InterPro" id="IPR000700">
    <property type="entry name" value="PAS-assoc_C"/>
</dbReference>
<dbReference type="InterPro" id="IPR043128">
    <property type="entry name" value="Rev_trsase/Diguanyl_cyclase"/>
</dbReference>
<dbReference type="InterPro" id="IPR029787">
    <property type="entry name" value="Nucleotide_cyclase"/>
</dbReference>
<feature type="domain" description="PAC" evidence="8">
    <location>
        <begin position="213"/>
        <end position="263"/>
    </location>
</feature>
<comment type="catalytic activity">
    <reaction evidence="6">
        <text>2 GTP = 3',3'-c-di-GMP + 2 diphosphate</text>
        <dbReference type="Rhea" id="RHEA:24898"/>
        <dbReference type="ChEBI" id="CHEBI:33019"/>
        <dbReference type="ChEBI" id="CHEBI:37565"/>
        <dbReference type="ChEBI" id="CHEBI:58805"/>
        <dbReference type="EC" id="2.7.7.65"/>
    </reaction>
</comment>
<dbReference type="Gene3D" id="3.30.70.270">
    <property type="match status" value="1"/>
</dbReference>
<reference evidence="10" key="1">
    <citation type="submission" date="2018-10" db="EMBL/GenBank/DDBJ databases">
        <authorList>
            <consortium name="NARMS: The National Antimicrobial Resistance Monitoring System"/>
        </authorList>
    </citation>
    <scope>NUCLEOTIDE SEQUENCE [LARGE SCALE GENOMIC DNA]</scope>
    <source>
        <strain evidence="10">CVM N17EC0388</strain>
    </source>
</reference>
<dbReference type="Gene3D" id="3.30.450.20">
    <property type="entry name" value="PAS domain"/>
    <property type="match status" value="2"/>
</dbReference>
<dbReference type="FunFam" id="3.30.70.270:FF:000001">
    <property type="entry name" value="Diguanylate cyclase domain protein"/>
    <property type="match status" value="1"/>
</dbReference>
<dbReference type="AlphaFoldDB" id="A0A3L0W4Z2"/>
<dbReference type="EMBL" id="RNRV01000046">
    <property type="protein sequence ID" value="MHO06554.1"/>
    <property type="molecule type" value="Genomic_DNA"/>
</dbReference>
<keyword evidence="5" id="KW-0342">GTP-binding</keyword>
<dbReference type="PROSITE" id="PS50887">
    <property type="entry name" value="GGDEF"/>
    <property type="match status" value="1"/>
</dbReference>
<dbReference type="PANTHER" id="PTHR46663">
    <property type="entry name" value="DIGUANYLATE CYCLASE DGCT-RELATED"/>
    <property type="match status" value="1"/>
</dbReference>
<evidence type="ECO:0000256" key="3">
    <source>
        <dbReference type="ARBA" id="ARBA00012528"/>
    </source>
</evidence>
<feature type="domain" description="PAS" evidence="7">
    <location>
        <begin position="136"/>
        <end position="178"/>
    </location>
</feature>
<dbReference type="CDD" id="cd00130">
    <property type="entry name" value="PAS"/>
    <property type="match status" value="2"/>
</dbReference>
<dbReference type="InterPro" id="IPR035965">
    <property type="entry name" value="PAS-like_dom_sf"/>
</dbReference>
<dbReference type="NCBIfam" id="TIGR00229">
    <property type="entry name" value="sensory_box"/>
    <property type="match status" value="1"/>
</dbReference>
<accession>A0A3L0W4Z2</accession>
<proteinExistence type="predicted"/>
<dbReference type="SMART" id="SM00091">
    <property type="entry name" value="PAS"/>
    <property type="match status" value="2"/>
</dbReference>
<dbReference type="GO" id="GO:0005525">
    <property type="term" value="F:GTP binding"/>
    <property type="evidence" value="ECO:0007669"/>
    <property type="project" value="UniProtKB-KW"/>
</dbReference>
<dbReference type="SUPFAM" id="SSF55073">
    <property type="entry name" value="Nucleotide cyclase"/>
    <property type="match status" value="1"/>
</dbReference>
<dbReference type="NCBIfam" id="TIGR00254">
    <property type="entry name" value="GGDEF"/>
    <property type="match status" value="1"/>
</dbReference>
<sequence>MFTKGSHAEIKSSLDAIGAAVAVFSLDADDRFILVSANDTFAQAFELDVPGTIGKRLNEMFPRYITGSIEQPMHDCVSQQTGLESELPIDTLSRTSWWRFILSPIIIPEQSRITRIIVTAIDITAKKQLEDALKMSRKRFEAVVNSAYDGIISVSSESRIELINTAACEMFGVDESYVGKRLETLLPLRFRSNHESYFRAFSNSPINSRPMHARASVMGLRRDGSEFPLEVTIAKINLGQITEMTAILRDISERARLVEELKVAATTDPLTGIANRRRFDELVKQEVQRCQRFGHTMSLLLLDIDHFKQVNDTHGHQQGDQAILSLVRRIAKQLQEVDILGRWGGEEFIILLPETSLDLAWASAERIRLAIASESHPLGADIEIPLTVSIGISASQGPQDNVDNMVRRADTALYLAKKQGRNCCIKEATEQP</sequence>
<dbReference type="SUPFAM" id="SSF55785">
    <property type="entry name" value="PYP-like sensor domain (PAS domain)"/>
    <property type="match status" value="2"/>
</dbReference>
<dbReference type="InterPro" id="IPR000160">
    <property type="entry name" value="GGDEF_dom"/>
</dbReference>
<feature type="domain" description="GGDEF" evidence="9">
    <location>
        <begin position="295"/>
        <end position="429"/>
    </location>
</feature>
<protein>
    <recommendedName>
        <fullName evidence="3">diguanylate cyclase</fullName>
        <ecNumber evidence="3">2.7.7.65</ecNumber>
    </recommendedName>
</protein>
<dbReference type="Pfam" id="PF08448">
    <property type="entry name" value="PAS_4"/>
    <property type="match status" value="1"/>
</dbReference>
<name>A0A3L0W4Z2_ECOLX</name>
<evidence type="ECO:0000256" key="4">
    <source>
        <dbReference type="ARBA" id="ARBA00022741"/>
    </source>
</evidence>
<dbReference type="Pfam" id="PF13426">
    <property type="entry name" value="PAS_9"/>
    <property type="match status" value="1"/>
</dbReference>
<evidence type="ECO:0000259" key="7">
    <source>
        <dbReference type="PROSITE" id="PS50112"/>
    </source>
</evidence>
<comment type="caution">
    <text evidence="10">The sequence shown here is derived from an EMBL/GenBank/DDBJ whole genome shotgun (WGS) entry which is preliminary data.</text>
</comment>